<dbReference type="AlphaFoldDB" id="A0A851GES6"/>
<feature type="transmembrane region" description="Helical" evidence="1">
    <location>
        <begin position="281"/>
        <end position="298"/>
    </location>
</feature>
<proteinExistence type="predicted"/>
<feature type="domain" description="EamA" evidence="2">
    <location>
        <begin position="15"/>
        <end position="147"/>
    </location>
</feature>
<feature type="transmembrane region" description="Helical" evidence="1">
    <location>
        <begin position="192"/>
        <end position="211"/>
    </location>
</feature>
<keyword evidence="4" id="KW-1185">Reference proteome</keyword>
<sequence length="302" mass="32635">MNQAHQPSYPFSVPILVMLGAFLFSSKGIFVKMMYEEGLPPSAALALRMASAFPFYLLPVLLSLRTLRSIPSRDWLMMAGLAFVGYFLSSLVNFTGLQYISVGLERVILFSYPTLVLLGASIFQKRKASYRLYLAATVSWTGLYLVIQEEMVLSQKLDAVLLGSGLILLSAMIYAGYILLAKPVIERIGVRSYTSISMSFSCLFVLLNHSLNSPVVLHEVMTPKLIGLGLTIGILGTVFPTYLLSYGLSKISSSSYAVISSVGPVATIALSLLMLGQTPGAWQLAGIGMSVCGSLMAARSKA</sequence>
<organism evidence="3 4">
    <name type="scientific">Oceaniferula marina</name>
    <dbReference type="NCBI Taxonomy" id="2748318"/>
    <lineage>
        <taxon>Bacteria</taxon>
        <taxon>Pseudomonadati</taxon>
        <taxon>Verrucomicrobiota</taxon>
        <taxon>Verrucomicrobiia</taxon>
        <taxon>Verrucomicrobiales</taxon>
        <taxon>Verrucomicrobiaceae</taxon>
        <taxon>Oceaniferula</taxon>
    </lineage>
</organism>
<feature type="transmembrane region" description="Helical" evidence="1">
    <location>
        <begin position="130"/>
        <end position="147"/>
    </location>
</feature>
<reference evidence="3 4" key="1">
    <citation type="submission" date="2020-07" db="EMBL/GenBank/DDBJ databases">
        <title>Roseicoccus Jingziensis gen. nov., sp. nov., isolated from coastal seawater.</title>
        <authorList>
            <person name="Feng X."/>
        </authorList>
    </citation>
    <scope>NUCLEOTIDE SEQUENCE [LARGE SCALE GENOMIC DNA]</scope>
    <source>
        <strain evidence="3 4">N1E253</strain>
    </source>
</reference>
<keyword evidence="1" id="KW-0812">Transmembrane</keyword>
<feature type="transmembrane region" description="Helical" evidence="1">
    <location>
        <begin position="106"/>
        <end position="123"/>
    </location>
</feature>
<dbReference type="InterPro" id="IPR037185">
    <property type="entry name" value="EmrE-like"/>
</dbReference>
<evidence type="ECO:0000313" key="3">
    <source>
        <dbReference type="EMBL" id="NWK56258.1"/>
    </source>
</evidence>
<comment type="caution">
    <text evidence="3">The sequence shown here is derived from an EMBL/GenBank/DDBJ whole genome shotgun (WGS) entry which is preliminary data.</text>
</comment>
<feature type="domain" description="EamA" evidence="2">
    <location>
        <begin position="162"/>
        <end position="297"/>
    </location>
</feature>
<feature type="transmembrane region" description="Helical" evidence="1">
    <location>
        <begin position="223"/>
        <end position="244"/>
    </location>
</feature>
<feature type="transmembrane region" description="Helical" evidence="1">
    <location>
        <begin position="76"/>
        <end position="100"/>
    </location>
</feature>
<keyword evidence="1" id="KW-0472">Membrane</keyword>
<feature type="transmembrane region" description="Helical" evidence="1">
    <location>
        <begin position="159"/>
        <end position="180"/>
    </location>
</feature>
<evidence type="ECO:0000259" key="2">
    <source>
        <dbReference type="Pfam" id="PF00892"/>
    </source>
</evidence>
<dbReference type="PANTHER" id="PTHR22911:SF137">
    <property type="entry name" value="SOLUTE CARRIER FAMILY 35 MEMBER G2-RELATED"/>
    <property type="match status" value="1"/>
</dbReference>
<dbReference type="GO" id="GO:0016020">
    <property type="term" value="C:membrane"/>
    <property type="evidence" value="ECO:0007669"/>
    <property type="project" value="InterPro"/>
</dbReference>
<evidence type="ECO:0000256" key="1">
    <source>
        <dbReference type="SAM" id="Phobius"/>
    </source>
</evidence>
<dbReference type="EMBL" id="JACBAZ010000004">
    <property type="protein sequence ID" value="NWK56258.1"/>
    <property type="molecule type" value="Genomic_DNA"/>
</dbReference>
<evidence type="ECO:0000313" key="4">
    <source>
        <dbReference type="Proteomes" id="UP000557872"/>
    </source>
</evidence>
<accession>A0A851GES6</accession>
<feature type="transmembrane region" description="Helical" evidence="1">
    <location>
        <begin position="12"/>
        <end position="31"/>
    </location>
</feature>
<gene>
    <name evidence="3" type="ORF">HW115_11605</name>
</gene>
<keyword evidence="1" id="KW-1133">Transmembrane helix</keyword>
<dbReference type="Proteomes" id="UP000557872">
    <property type="component" value="Unassembled WGS sequence"/>
</dbReference>
<dbReference type="SUPFAM" id="SSF103481">
    <property type="entry name" value="Multidrug resistance efflux transporter EmrE"/>
    <property type="match status" value="2"/>
</dbReference>
<dbReference type="RefSeq" id="WP_178933044.1">
    <property type="nucleotide sequence ID" value="NZ_JACBAZ010000004.1"/>
</dbReference>
<dbReference type="InterPro" id="IPR000620">
    <property type="entry name" value="EamA_dom"/>
</dbReference>
<name>A0A851GES6_9BACT</name>
<feature type="transmembrane region" description="Helical" evidence="1">
    <location>
        <begin position="256"/>
        <end position="275"/>
    </location>
</feature>
<dbReference type="Pfam" id="PF00892">
    <property type="entry name" value="EamA"/>
    <property type="match status" value="2"/>
</dbReference>
<protein>
    <submittedName>
        <fullName evidence="3">DMT family transporter</fullName>
    </submittedName>
</protein>
<dbReference type="PANTHER" id="PTHR22911">
    <property type="entry name" value="ACYL-MALONYL CONDENSING ENZYME-RELATED"/>
    <property type="match status" value="1"/>
</dbReference>
<feature type="transmembrane region" description="Helical" evidence="1">
    <location>
        <begin position="43"/>
        <end position="64"/>
    </location>
</feature>